<accession>A0ABV0Y5H4</accession>
<comment type="caution">
    <text evidence="2">The sequence shown here is derived from an EMBL/GenBank/DDBJ whole genome shotgun (WGS) entry which is preliminary data.</text>
</comment>
<keyword evidence="3" id="KW-1185">Reference proteome</keyword>
<dbReference type="Proteomes" id="UP001469553">
    <property type="component" value="Unassembled WGS sequence"/>
</dbReference>
<evidence type="ECO:0000313" key="3">
    <source>
        <dbReference type="Proteomes" id="UP001469553"/>
    </source>
</evidence>
<evidence type="ECO:0000256" key="1">
    <source>
        <dbReference type="SAM" id="MobiDB-lite"/>
    </source>
</evidence>
<organism evidence="2 3">
    <name type="scientific">Ameca splendens</name>
    <dbReference type="NCBI Taxonomy" id="208324"/>
    <lineage>
        <taxon>Eukaryota</taxon>
        <taxon>Metazoa</taxon>
        <taxon>Chordata</taxon>
        <taxon>Craniata</taxon>
        <taxon>Vertebrata</taxon>
        <taxon>Euteleostomi</taxon>
        <taxon>Actinopterygii</taxon>
        <taxon>Neopterygii</taxon>
        <taxon>Teleostei</taxon>
        <taxon>Neoteleostei</taxon>
        <taxon>Acanthomorphata</taxon>
        <taxon>Ovalentaria</taxon>
        <taxon>Atherinomorphae</taxon>
        <taxon>Cyprinodontiformes</taxon>
        <taxon>Goodeidae</taxon>
        <taxon>Ameca</taxon>
    </lineage>
</organism>
<gene>
    <name evidence="2" type="ORF">AMECASPLE_028876</name>
</gene>
<evidence type="ECO:0000313" key="2">
    <source>
        <dbReference type="EMBL" id="MEQ2289015.1"/>
    </source>
</evidence>
<sequence>MRTTVRRRSETAENSCPESACFCWPKREADAAESAELEYPIANFILTSPRFRHKSARKTLNLLSVVHQQETLLKQQETDQKKKSRCQSDMKAALLS</sequence>
<dbReference type="EMBL" id="JAHRIP010022046">
    <property type="protein sequence ID" value="MEQ2289015.1"/>
    <property type="molecule type" value="Genomic_DNA"/>
</dbReference>
<protein>
    <submittedName>
        <fullName evidence="2">Uncharacterized protein</fullName>
    </submittedName>
</protein>
<proteinExistence type="predicted"/>
<feature type="region of interest" description="Disordered" evidence="1">
    <location>
        <begin position="73"/>
        <end position="96"/>
    </location>
</feature>
<reference evidence="2 3" key="1">
    <citation type="submission" date="2021-06" db="EMBL/GenBank/DDBJ databases">
        <authorList>
            <person name="Palmer J.M."/>
        </authorList>
    </citation>
    <scope>NUCLEOTIDE SEQUENCE [LARGE SCALE GENOMIC DNA]</scope>
    <source>
        <strain evidence="2 3">AS_MEX2019</strain>
        <tissue evidence="2">Muscle</tissue>
    </source>
</reference>
<name>A0ABV0Y5H4_9TELE</name>